<feature type="non-terminal residue" evidence="3">
    <location>
        <position position="191"/>
    </location>
</feature>
<feature type="compositionally biased region" description="Polar residues" evidence="1">
    <location>
        <begin position="73"/>
        <end position="84"/>
    </location>
</feature>
<reference evidence="3 4" key="1">
    <citation type="submission" date="2014-04" db="EMBL/GenBank/DDBJ databases">
        <authorList>
            <consortium name="DOE Joint Genome Institute"/>
            <person name="Kuo A."/>
            <person name="Kohler A."/>
            <person name="Nagy L.G."/>
            <person name="Floudas D."/>
            <person name="Copeland A."/>
            <person name="Barry K.W."/>
            <person name="Cichocki N."/>
            <person name="Veneault-Fourrey C."/>
            <person name="LaButti K."/>
            <person name="Lindquist E.A."/>
            <person name="Lipzen A."/>
            <person name="Lundell T."/>
            <person name="Morin E."/>
            <person name="Murat C."/>
            <person name="Sun H."/>
            <person name="Tunlid A."/>
            <person name="Henrissat B."/>
            <person name="Grigoriev I.V."/>
            <person name="Hibbett D.S."/>
            <person name="Martin F."/>
            <person name="Nordberg H.P."/>
            <person name="Cantor M.N."/>
            <person name="Hua S.X."/>
        </authorList>
    </citation>
    <scope>NUCLEOTIDE SEQUENCE [LARGE SCALE GENOMIC DNA]</scope>
    <source>
        <strain evidence="3 4">LaAM-08-1</strain>
    </source>
</reference>
<protein>
    <submittedName>
        <fullName evidence="3">Uncharacterized protein</fullName>
    </submittedName>
</protein>
<organism evidence="3 4">
    <name type="scientific">Laccaria amethystina LaAM-08-1</name>
    <dbReference type="NCBI Taxonomy" id="1095629"/>
    <lineage>
        <taxon>Eukaryota</taxon>
        <taxon>Fungi</taxon>
        <taxon>Dikarya</taxon>
        <taxon>Basidiomycota</taxon>
        <taxon>Agaricomycotina</taxon>
        <taxon>Agaricomycetes</taxon>
        <taxon>Agaricomycetidae</taxon>
        <taxon>Agaricales</taxon>
        <taxon>Agaricineae</taxon>
        <taxon>Hydnangiaceae</taxon>
        <taxon>Laccaria</taxon>
    </lineage>
</organism>
<reference evidence="4" key="2">
    <citation type="submission" date="2015-01" db="EMBL/GenBank/DDBJ databases">
        <title>Evolutionary Origins and Diversification of the Mycorrhizal Mutualists.</title>
        <authorList>
            <consortium name="DOE Joint Genome Institute"/>
            <consortium name="Mycorrhizal Genomics Consortium"/>
            <person name="Kohler A."/>
            <person name="Kuo A."/>
            <person name="Nagy L.G."/>
            <person name="Floudas D."/>
            <person name="Copeland A."/>
            <person name="Barry K.W."/>
            <person name="Cichocki N."/>
            <person name="Veneault-Fourrey C."/>
            <person name="LaButti K."/>
            <person name="Lindquist E.A."/>
            <person name="Lipzen A."/>
            <person name="Lundell T."/>
            <person name="Morin E."/>
            <person name="Murat C."/>
            <person name="Riley R."/>
            <person name="Ohm R."/>
            <person name="Sun H."/>
            <person name="Tunlid A."/>
            <person name="Henrissat B."/>
            <person name="Grigoriev I.V."/>
            <person name="Hibbett D.S."/>
            <person name="Martin F."/>
        </authorList>
    </citation>
    <scope>NUCLEOTIDE SEQUENCE [LARGE SCALE GENOMIC DNA]</scope>
    <source>
        <strain evidence="4">LaAM-08-1</strain>
    </source>
</reference>
<feature type="transmembrane region" description="Helical" evidence="2">
    <location>
        <begin position="147"/>
        <end position="167"/>
    </location>
</feature>
<keyword evidence="4" id="KW-1185">Reference proteome</keyword>
<evidence type="ECO:0000256" key="1">
    <source>
        <dbReference type="SAM" id="MobiDB-lite"/>
    </source>
</evidence>
<dbReference type="Proteomes" id="UP000054477">
    <property type="component" value="Unassembled WGS sequence"/>
</dbReference>
<evidence type="ECO:0000313" key="3">
    <source>
        <dbReference type="EMBL" id="KIJ89995.1"/>
    </source>
</evidence>
<name>A0A0C9WL61_9AGAR</name>
<accession>A0A0C9WL61</accession>
<keyword evidence="2" id="KW-0472">Membrane</keyword>
<evidence type="ECO:0000313" key="4">
    <source>
        <dbReference type="Proteomes" id="UP000054477"/>
    </source>
</evidence>
<proteinExistence type="predicted"/>
<feature type="non-terminal residue" evidence="3">
    <location>
        <position position="1"/>
    </location>
</feature>
<dbReference type="EMBL" id="KN839327">
    <property type="protein sequence ID" value="KIJ89995.1"/>
    <property type="molecule type" value="Genomic_DNA"/>
</dbReference>
<gene>
    <name evidence="3" type="ORF">K443DRAFT_57745</name>
</gene>
<sequence length="191" mass="21241">FIGRSTWYANYVPAFGAIADEETDFPAMRDWLDSPPEQVHRSDTEHLWGIQNQLNFTMEDIKKWQDNGGTLDKNYNPSSSPEPDQSSKGKGKMKAKEAKAKSHKKLNSFLNTFPFFYRSVVSLGSVGFTIICTLLSLLIGLARTVTALPSLTMLYIVLASVPLVAAAPKTQPFPNVPFKVFSTFVEETFGP</sequence>
<feature type="region of interest" description="Disordered" evidence="1">
    <location>
        <begin position="69"/>
        <end position="97"/>
    </location>
</feature>
<feature type="transmembrane region" description="Helical" evidence="2">
    <location>
        <begin position="115"/>
        <end position="141"/>
    </location>
</feature>
<evidence type="ECO:0000256" key="2">
    <source>
        <dbReference type="SAM" id="Phobius"/>
    </source>
</evidence>
<keyword evidence="2" id="KW-1133">Transmembrane helix</keyword>
<dbReference type="HOGENOM" id="CLU_101448_0_0_1"/>
<keyword evidence="2" id="KW-0812">Transmembrane</keyword>
<dbReference type="AlphaFoldDB" id="A0A0C9WL61"/>